<evidence type="ECO:0000256" key="3">
    <source>
        <dbReference type="ARBA" id="ARBA00022692"/>
    </source>
</evidence>
<evidence type="ECO:0000256" key="6">
    <source>
        <dbReference type="ARBA" id="ARBA00022989"/>
    </source>
</evidence>
<dbReference type="Pfam" id="PF00664">
    <property type="entry name" value="ABC_membrane"/>
    <property type="match status" value="2"/>
</dbReference>
<feature type="transmembrane region" description="Helical" evidence="8">
    <location>
        <begin position="779"/>
        <end position="801"/>
    </location>
</feature>
<feature type="transmembrane region" description="Helical" evidence="8">
    <location>
        <begin position="707"/>
        <end position="726"/>
    </location>
</feature>
<accession>A0AAV8VW87</accession>
<dbReference type="FunFam" id="1.20.1560.10:FF:000026">
    <property type="entry name" value="Multidrug resistance-associated protein lethal(2)03659"/>
    <property type="match status" value="1"/>
</dbReference>
<dbReference type="FunFam" id="3.40.50.300:FF:000163">
    <property type="entry name" value="Multidrug resistance-associated protein member 4"/>
    <property type="match status" value="1"/>
</dbReference>
<dbReference type="SUPFAM" id="SSF90123">
    <property type="entry name" value="ABC transporter transmembrane region"/>
    <property type="match status" value="2"/>
</dbReference>
<feature type="transmembrane region" description="Helical" evidence="8">
    <location>
        <begin position="850"/>
        <end position="871"/>
    </location>
</feature>
<evidence type="ECO:0000256" key="8">
    <source>
        <dbReference type="SAM" id="Phobius"/>
    </source>
</evidence>
<dbReference type="InterPro" id="IPR003593">
    <property type="entry name" value="AAA+_ATPase"/>
</dbReference>
<keyword evidence="2" id="KW-0813">Transport</keyword>
<evidence type="ECO:0000256" key="1">
    <source>
        <dbReference type="ARBA" id="ARBA00004141"/>
    </source>
</evidence>
<dbReference type="PROSITE" id="PS00211">
    <property type="entry name" value="ABC_TRANSPORTER_1"/>
    <property type="match status" value="2"/>
</dbReference>
<dbReference type="PROSITE" id="PS50893">
    <property type="entry name" value="ABC_TRANSPORTER_2"/>
    <property type="match status" value="2"/>
</dbReference>
<gene>
    <name evidence="11" type="ORF">NQ315_008151</name>
</gene>
<name>A0AAV8VW87_9CUCU</name>
<evidence type="ECO:0000259" key="9">
    <source>
        <dbReference type="PROSITE" id="PS50893"/>
    </source>
</evidence>
<evidence type="ECO:0000313" key="12">
    <source>
        <dbReference type="Proteomes" id="UP001159042"/>
    </source>
</evidence>
<dbReference type="SUPFAM" id="SSF52540">
    <property type="entry name" value="P-loop containing nucleoside triphosphate hydrolases"/>
    <property type="match status" value="2"/>
</dbReference>
<organism evidence="11 12">
    <name type="scientific">Exocentrus adspersus</name>
    <dbReference type="NCBI Taxonomy" id="1586481"/>
    <lineage>
        <taxon>Eukaryota</taxon>
        <taxon>Metazoa</taxon>
        <taxon>Ecdysozoa</taxon>
        <taxon>Arthropoda</taxon>
        <taxon>Hexapoda</taxon>
        <taxon>Insecta</taxon>
        <taxon>Pterygota</taxon>
        <taxon>Neoptera</taxon>
        <taxon>Endopterygota</taxon>
        <taxon>Coleoptera</taxon>
        <taxon>Polyphaga</taxon>
        <taxon>Cucujiformia</taxon>
        <taxon>Chrysomeloidea</taxon>
        <taxon>Cerambycidae</taxon>
        <taxon>Lamiinae</taxon>
        <taxon>Acanthocinini</taxon>
        <taxon>Exocentrus</taxon>
    </lineage>
</organism>
<dbReference type="InterPro" id="IPR027417">
    <property type="entry name" value="P-loop_NTPase"/>
</dbReference>
<dbReference type="InterPro" id="IPR036640">
    <property type="entry name" value="ABC1_TM_sf"/>
</dbReference>
<dbReference type="PROSITE" id="PS50929">
    <property type="entry name" value="ABC_TM1F"/>
    <property type="match status" value="2"/>
</dbReference>
<dbReference type="InterPro" id="IPR003439">
    <property type="entry name" value="ABC_transporter-like_ATP-bd"/>
</dbReference>
<protein>
    <recommendedName>
        <fullName evidence="13">Multidrug resistance-associated protein lethal(2)03659</fullName>
    </recommendedName>
</protein>
<feature type="transmembrane region" description="Helical" evidence="8">
    <location>
        <begin position="360"/>
        <end position="377"/>
    </location>
</feature>
<dbReference type="GO" id="GO:0016020">
    <property type="term" value="C:membrane"/>
    <property type="evidence" value="ECO:0007669"/>
    <property type="project" value="UniProtKB-SubCell"/>
</dbReference>
<feature type="transmembrane region" description="Helical" evidence="8">
    <location>
        <begin position="962"/>
        <end position="983"/>
    </location>
</feature>
<dbReference type="SMART" id="SM00382">
    <property type="entry name" value="AAA"/>
    <property type="match status" value="2"/>
</dbReference>
<dbReference type="CDD" id="cd03244">
    <property type="entry name" value="ABCC_MRP_domain2"/>
    <property type="match status" value="1"/>
</dbReference>
<keyword evidence="6 8" id="KW-1133">Transmembrane helix</keyword>
<keyword evidence="4" id="KW-0547">Nucleotide-binding</keyword>
<dbReference type="EMBL" id="JANEYG010000026">
    <property type="protein sequence ID" value="KAJ8918454.1"/>
    <property type="molecule type" value="Genomic_DNA"/>
</dbReference>
<dbReference type="InterPro" id="IPR050173">
    <property type="entry name" value="ABC_transporter_C-like"/>
</dbReference>
<dbReference type="GO" id="GO:0005524">
    <property type="term" value="F:ATP binding"/>
    <property type="evidence" value="ECO:0007669"/>
    <property type="project" value="UniProtKB-KW"/>
</dbReference>
<comment type="caution">
    <text evidence="11">The sequence shown here is derived from an EMBL/GenBank/DDBJ whole genome shotgun (WGS) entry which is preliminary data.</text>
</comment>
<reference evidence="11 12" key="1">
    <citation type="journal article" date="2023" name="Insect Mol. Biol.">
        <title>Genome sequencing provides insights into the evolution of gene families encoding plant cell wall-degrading enzymes in longhorned beetles.</title>
        <authorList>
            <person name="Shin N.R."/>
            <person name="Okamura Y."/>
            <person name="Kirsch R."/>
            <person name="Pauchet Y."/>
        </authorList>
    </citation>
    <scope>NUCLEOTIDE SEQUENCE [LARGE SCALE GENOMIC DNA]</scope>
    <source>
        <strain evidence="11">EAD_L_NR</strain>
    </source>
</reference>
<dbReference type="GO" id="GO:0016887">
    <property type="term" value="F:ATP hydrolysis activity"/>
    <property type="evidence" value="ECO:0007669"/>
    <property type="project" value="InterPro"/>
</dbReference>
<comment type="subcellular location">
    <subcellularLocation>
        <location evidence="1">Membrane</location>
        <topology evidence="1">Multi-pass membrane protein</topology>
    </subcellularLocation>
</comment>
<feature type="domain" description="ABC transporter" evidence="9">
    <location>
        <begin position="1054"/>
        <end position="1287"/>
    </location>
</feature>
<dbReference type="CDD" id="cd03250">
    <property type="entry name" value="ABCC_MRP_domain1"/>
    <property type="match status" value="1"/>
</dbReference>
<keyword evidence="3 8" id="KW-0812">Transmembrane</keyword>
<dbReference type="Gene3D" id="3.40.50.300">
    <property type="entry name" value="P-loop containing nucleotide triphosphate hydrolases"/>
    <property type="match status" value="2"/>
</dbReference>
<feature type="transmembrane region" description="Helical" evidence="8">
    <location>
        <begin position="134"/>
        <end position="158"/>
    </location>
</feature>
<dbReference type="FunFam" id="1.20.1560.10:FF:000014">
    <property type="entry name" value="Multidrug resistance-associated protein member 4"/>
    <property type="match status" value="1"/>
</dbReference>
<evidence type="ECO:0000313" key="11">
    <source>
        <dbReference type="EMBL" id="KAJ8918454.1"/>
    </source>
</evidence>
<dbReference type="InterPro" id="IPR011527">
    <property type="entry name" value="ABC1_TM_dom"/>
</dbReference>
<dbReference type="Gene3D" id="1.20.1560.10">
    <property type="entry name" value="ABC transporter type 1, transmembrane domain"/>
    <property type="match status" value="2"/>
</dbReference>
<feature type="transmembrane region" description="Helical" evidence="8">
    <location>
        <begin position="877"/>
        <end position="896"/>
    </location>
</feature>
<dbReference type="GO" id="GO:0140359">
    <property type="term" value="F:ABC-type transporter activity"/>
    <property type="evidence" value="ECO:0007669"/>
    <property type="project" value="InterPro"/>
</dbReference>
<dbReference type="PANTHER" id="PTHR24223">
    <property type="entry name" value="ATP-BINDING CASSETTE SUB-FAMILY C"/>
    <property type="match status" value="1"/>
</dbReference>
<feature type="domain" description="ABC transmembrane type-1" evidence="10">
    <location>
        <begin position="102"/>
        <end position="377"/>
    </location>
</feature>
<dbReference type="InterPro" id="IPR017871">
    <property type="entry name" value="ABC_transporter-like_CS"/>
</dbReference>
<sequence length="1310" mass="147974">MDEVRTWEAKKPKKKHPIARANIISRAFFCYMLPLFAKGLKNELNENDMYGPLKSHVSTDLGDRLEKAWNYEISHRKNPSLWIALLKVFGKELALYGIFNFFIEFCIRLSQPLLMARLLKYYEPNQTEVNETEAYIYSSLIVVASFINVLCIHSYLVYVFHLGMKLRVAVCSLIYRKALKLSKSSLAETTIGQMVNLLSNDVGRFDFATLHVHTLWIAPAETIVVMSLMYVYIGPTGLIGAVFLLLFIPFQMYMGKKTSQFRLRTAIRTDERVRLMNEIISGIQVIKMYTWEKPFAKIVDVARRKEIQQIRATSIIRAIMMSCNLVLNNVAIFLCLTTYVLTGNTLTASFAYTVTSFYGLLRGVVTMSFPQAVTLLAETSVSIKRIKTFLLYEEINTNYYDTNSQNHIYQNNKNEAVITNGKHKTVGIHIRNASVKWIQSLPENALEGITFDANAGELIAIVGRVGGGKTTLLHTILKELPPQEGFVDVQGTISYASQEPWLFGGSIRQNVVFGQEFNQQRYEEVIRVCALERDLTLFPYGDRTLVGDRGVTLSGGQKARINLARAVYKSADIYLLDDPLSAVDTHVGKQLFDDCICGYLKEKCVVLVTHQLQYLKGADRIYLLDKGRIEASGSYDQLRSSENVFTKLLANSEQEEEEVIRRKSKLLDQKSEKNEDEGVRTQEKEERGSGTISMTVYKSYVKAGGHFIKAMLLGIAFIVSQFFASATDYFVSIWSNIEQNRAEMSISNNALDNATTIFNYSTPVPYYSFGSELTETSCVIIYSCLVFTSVIITVSRSIGFFRYCMTASRRLHNQMFSKIVYATMRFFNTNPRGRILNRFSKDIGAVDETLPITIVDTIQIGLSVLAITIVIGSLNPWIFLPTIIVLVIFYCIRLVFLATSRDIKRVEAVTRSPIFTHLSASLEGLTTIRAFGAQEILKVEFDNYQDKYSSAYFTFLCANRTFGFWLDLHCVIYTALVTVSILFIESETFGGSVGLALTQSTGLMGMFQWGMRQWSELENQMTSVERIQQYIEIDPEKDENTKDPPKLWPQKGEIKFDDLCLRYSPDDPYVLKGISFEIKPKDKVGIVGRTGAGKSSLIAALFRLAQIDGDILIDNINTKRIPLHLLRSKISIIPQEPVLFSGTLRKNLDPFEEYNDEVLWNALEDVELKNVVSDLPSGLDNKMSEGGSNFSVGQRQLLCLARAVIRNNKILLMDEATANVDPHTDELIQKTIRRKFADCTVLTIAHRLHTIMDSDKVLVMDAGRVAEFDHPHVLLRNSNGVFTGLVKQTGKAMADSLISIAENSFKSDNV</sequence>
<keyword evidence="12" id="KW-1185">Reference proteome</keyword>
<evidence type="ECO:0000256" key="5">
    <source>
        <dbReference type="ARBA" id="ARBA00022840"/>
    </source>
</evidence>
<proteinExistence type="predicted"/>
<evidence type="ECO:0000259" key="10">
    <source>
        <dbReference type="PROSITE" id="PS50929"/>
    </source>
</evidence>
<feature type="transmembrane region" description="Helical" evidence="8">
    <location>
        <begin position="314"/>
        <end position="340"/>
    </location>
</feature>
<evidence type="ECO:0000256" key="2">
    <source>
        <dbReference type="ARBA" id="ARBA00022448"/>
    </source>
</evidence>
<keyword evidence="7 8" id="KW-0472">Membrane</keyword>
<dbReference type="Proteomes" id="UP001159042">
    <property type="component" value="Unassembled WGS sequence"/>
</dbReference>
<dbReference type="FunFam" id="3.40.50.300:FF:000482">
    <property type="entry name" value="Multidrug resistance-associated protein member 4"/>
    <property type="match status" value="1"/>
</dbReference>
<feature type="transmembrane region" description="Helical" evidence="8">
    <location>
        <begin position="238"/>
        <end position="255"/>
    </location>
</feature>
<dbReference type="Pfam" id="PF00005">
    <property type="entry name" value="ABC_tran"/>
    <property type="match status" value="2"/>
</dbReference>
<feature type="domain" description="ABC transmembrane type-1" evidence="10">
    <location>
        <begin position="712"/>
        <end position="1019"/>
    </location>
</feature>
<evidence type="ECO:0008006" key="13">
    <source>
        <dbReference type="Google" id="ProtNLM"/>
    </source>
</evidence>
<evidence type="ECO:0000256" key="4">
    <source>
        <dbReference type="ARBA" id="ARBA00022741"/>
    </source>
</evidence>
<evidence type="ECO:0000256" key="7">
    <source>
        <dbReference type="ARBA" id="ARBA00023136"/>
    </source>
</evidence>
<feature type="domain" description="ABC transporter" evidence="9">
    <location>
        <begin position="430"/>
        <end position="651"/>
    </location>
</feature>
<dbReference type="PANTHER" id="PTHR24223:SF448">
    <property type="entry name" value="FI20146P1-RELATED"/>
    <property type="match status" value="1"/>
</dbReference>
<keyword evidence="5" id="KW-0067">ATP-binding</keyword>